<dbReference type="Bgee" id="ENSELUG00000013617">
    <property type="expression patterns" value="Expressed in stomach and 13 other cell types or tissues"/>
</dbReference>
<evidence type="ECO:0000256" key="1">
    <source>
        <dbReference type="SAM" id="MobiDB-lite"/>
    </source>
</evidence>
<dbReference type="SUPFAM" id="SSF74788">
    <property type="entry name" value="Cullin repeat-like"/>
    <property type="match status" value="2"/>
</dbReference>
<dbReference type="AlphaFoldDB" id="A0A6Q2Y811"/>
<reference evidence="2" key="3">
    <citation type="submission" date="2025-08" db="UniProtKB">
        <authorList>
            <consortium name="Ensembl"/>
        </authorList>
    </citation>
    <scope>IDENTIFICATION</scope>
</reference>
<feature type="region of interest" description="Disordered" evidence="1">
    <location>
        <begin position="331"/>
        <end position="366"/>
    </location>
</feature>
<reference evidence="2" key="2">
    <citation type="submission" date="2020-02" db="EMBL/GenBank/DDBJ databases">
        <title>Esox lucius (northern pike) genome, fEsoLuc1, primary haplotype.</title>
        <authorList>
            <person name="Myers G."/>
            <person name="Karagic N."/>
            <person name="Meyer A."/>
            <person name="Pippel M."/>
            <person name="Reichard M."/>
            <person name="Winkler S."/>
            <person name="Tracey A."/>
            <person name="Sims Y."/>
            <person name="Howe K."/>
            <person name="Rhie A."/>
            <person name="Formenti G."/>
            <person name="Durbin R."/>
            <person name="Fedrigo O."/>
            <person name="Jarvis E.D."/>
        </authorList>
    </citation>
    <scope>NUCLEOTIDE SEQUENCE [LARGE SCALE GENOMIC DNA]</scope>
</reference>
<reference evidence="3" key="1">
    <citation type="journal article" date="2014" name="PLoS ONE">
        <title>The genome and linkage map of the northern pike (Esox lucius): conserved synteny revealed between the salmonid sister group and the Neoteleostei.</title>
        <authorList>
            <person name="Rondeau E.B."/>
            <person name="Minkley D.R."/>
            <person name="Leong J.S."/>
            <person name="Messmer A.M."/>
            <person name="Jantzen J.R."/>
            <person name="von Schalburg K.R."/>
            <person name="Lemon C."/>
            <person name="Bird N.H."/>
            <person name="Koop B.F."/>
        </authorList>
    </citation>
    <scope>NUCLEOTIDE SEQUENCE</scope>
</reference>
<dbReference type="Gene3D" id="1.20.1280.170">
    <property type="entry name" value="Exocyst complex component Exo70"/>
    <property type="match status" value="2"/>
</dbReference>
<sequence length="559" mass="63791">MTEIISTWREKLEENVKRDQDLLTLVSVSLRKSDELTKGMVSILSAFEGCLQYLENTVIPMHDNTLKLLQLNGTVNTTLFYLDDAISHCQAVRDTDKVILQGPAEQLSDYLACLHRLKKAEEYFIQEDPDGPELNMLRNRLVRCKSQLESKFQVLLGLYSKPVQTVRILNILAKNTPEGTAGSVEELELIPQTRLQDIISISAWLNGEDEAVTTTTRVSAKMLKTQSLERNPRHDHLWKLGPRSFFYKSCSKATSLRRKPSFMRNPPSLHTNASMDCLEKREGRSLFTNRFSVKLFGRFKAQCLDRKPSLESNPSLYSLGKLQLSSSFNTVNVSKPSSEPQDIQDIRHTSPEPLPFPSRASTSHTFPYRRPKQQAHTSHILPYIRPKPSSVFDIKAHYAEVRSQMLDYSMKGLKDHKNPRKLPGSVAQSKHMNSPSSKHTKIGSDRMLEVDIGTYLLCITGFLCLAKSEHTMVSKVFPLNYDRTFEKLIQKVLDQLIQNGKNILALVTRACSHHDYSAIIVMLPVVDCLQDWEKDLKKIMKVFFVFSNLSFTKMYFNSN</sequence>
<dbReference type="Ensembl" id="ENSELUT00000057997.2">
    <property type="protein sequence ID" value="ENSELUP00000062095.2"/>
    <property type="gene ID" value="ENSELUG00000013617.3"/>
</dbReference>
<dbReference type="Pfam" id="PF20669">
    <property type="entry name" value="Exo70_N"/>
    <property type="match status" value="1"/>
</dbReference>
<feature type="compositionally biased region" description="Polar residues" evidence="1">
    <location>
        <begin position="426"/>
        <end position="437"/>
    </location>
</feature>
<dbReference type="InParanoid" id="A0A6Q2Y811"/>
<dbReference type="InterPro" id="IPR016159">
    <property type="entry name" value="Cullin_repeat-like_dom_sf"/>
</dbReference>
<proteinExistence type="predicted"/>
<dbReference type="GeneTree" id="ENSGT00390000003595"/>
<dbReference type="Proteomes" id="UP000265140">
    <property type="component" value="Chromosome 11"/>
</dbReference>
<evidence type="ECO:0000313" key="2">
    <source>
        <dbReference type="Ensembl" id="ENSELUP00000062095.2"/>
    </source>
</evidence>
<protein>
    <submittedName>
        <fullName evidence="2">Uncharacterized protein</fullName>
    </submittedName>
</protein>
<feature type="compositionally biased region" description="Polar residues" evidence="1">
    <location>
        <begin position="331"/>
        <end position="341"/>
    </location>
</feature>
<reference evidence="2" key="4">
    <citation type="submission" date="2025-09" db="UniProtKB">
        <authorList>
            <consortium name="Ensembl"/>
        </authorList>
    </citation>
    <scope>IDENTIFICATION</scope>
</reference>
<accession>A0A6Q2Y811</accession>
<name>A0A6Q2Y811_ESOLU</name>
<evidence type="ECO:0000313" key="3">
    <source>
        <dbReference type="Proteomes" id="UP000265140"/>
    </source>
</evidence>
<dbReference type="OMA" id="KWHSIEY"/>
<keyword evidence="3" id="KW-1185">Reference proteome</keyword>
<feature type="region of interest" description="Disordered" evidence="1">
    <location>
        <begin position="417"/>
        <end position="441"/>
    </location>
</feature>
<organism evidence="2 3">
    <name type="scientific">Esox lucius</name>
    <name type="common">Northern pike</name>
    <dbReference type="NCBI Taxonomy" id="8010"/>
    <lineage>
        <taxon>Eukaryota</taxon>
        <taxon>Metazoa</taxon>
        <taxon>Chordata</taxon>
        <taxon>Craniata</taxon>
        <taxon>Vertebrata</taxon>
        <taxon>Euteleostomi</taxon>
        <taxon>Actinopterygii</taxon>
        <taxon>Neopterygii</taxon>
        <taxon>Teleostei</taxon>
        <taxon>Protacanthopterygii</taxon>
        <taxon>Esociformes</taxon>
        <taxon>Esocidae</taxon>
        <taxon>Esox</taxon>
    </lineage>
</organism>